<organism evidence="1 2">
    <name type="scientific">Candidatus Roizmanbacteria bacterium RIFCSPHIGHO2_02_FULL_38_11</name>
    <dbReference type="NCBI Taxonomy" id="1802039"/>
    <lineage>
        <taxon>Bacteria</taxon>
        <taxon>Candidatus Roizmaniibacteriota</taxon>
    </lineage>
</organism>
<dbReference type="AlphaFoldDB" id="A0A1F7H1P9"/>
<dbReference type="Proteomes" id="UP000177913">
    <property type="component" value="Unassembled WGS sequence"/>
</dbReference>
<comment type="caution">
    <text evidence="1">The sequence shown here is derived from an EMBL/GenBank/DDBJ whole genome shotgun (WGS) entry which is preliminary data.</text>
</comment>
<evidence type="ECO:0000313" key="2">
    <source>
        <dbReference type="Proteomes" id="UP000177913"/>
    </source>
</evidence>
<dbReference type="EMBL" id="MFZO01000019">
    <property type="protein sequence ID" value="OGK25131.1"/>
    <property type="molecule type" value="Genomic_DNA"/>
</dbReference>
<protein>
    <submittedName>
        <fullName evidence="1">Uncharacterized protein</fullName>
    </submittedName>
</protein>
<reference evidence="1 2" key="1">
    <citation type="journal article" date="2016" name="Nat. Commun.">
        <title>Thousands of microbial genomes shed light on interconnected biogeochemical processes in an aquifer system.</title>
        <authorList>
            <person name="Anantharaman K."/>
            <person name="Brown C.T."/>
            <person name="Hug L.A."/>
            <person name="Sharon I."/>
            <person name="Castelle C.J."/>
            <person name="Probst A.J."/>
            <person name="Thomas B.C."/>
            <person name="Singh A."/>
            <person name="Wilkins M.J."/>
            <person name="Karaoz U."/>
            <person name="Brodie E.L."/>
            <person name="Williams K.H."/>
            <person name="Hubbard S.S."/>
            <person name="Banfield J.F."/>
        </authorList>
    </citation>
    <scope>NUCLEOTIDE SEQUENCE [LARGE SCALE GENOMIC DNA]</scope>
</reference>
<name>A0A1F7H1P9_9BACT</name>
<evidence type="ECO:0000313" key="1">
    <source>
        <dbReference type="EMBL" id="OGK25131.1"/>
    </source>
</evidence>
<sequence length="66" mass="7966">MKIFTDEFINFLKQSLICSWRGHRKGKWMEVWWAPAHSTGYKSKFCNICNKELETTREKNKWLGLN</sequence>
<proteinExistence type="predicted"/>
<gene>
    <name evidence="1" type="ORF">A3C25_03715</name>
</gene>
<accession>A0A1F7H1P9</accession>